<feature type="transmembrane region" description="Helical" evidence="5">
    <location>
        <begin position="72"/>
        <end position="94"/>
    </location>
</feature>
<keyword evidence="1" id="KW-1003">Cell membrane</keyword>
<dbReference type="Pfam" id="PF02659">
    <property type="entry name" value="Mntp"/>
    <property type="match status" value="1"/>
</dbReference>
<evidence type="ECO:0000256" key="3">
    <source>
        <dbReference type="ARBA" id="ARBA00022989"/>
    </source>
</evidence>
<gene>
    <name evidence="6" type="ORF">P3F81_01125</name>
</gene>
<feature type="transmembrane region" description="Helical" evidence="5">
    <location>
        <begin position="178"/>
        <end position="198"/>
    </location>
</feature>
<evidence type="ECO:0000313" key="6">
    <source>
        <dbReference type="EMBL" id="WIW70956.1"/>
    </source>
</evidence>
<evidence type="ECO:0000256" key="2">
    <source>
        <dbReference type="ARBA" id="ARBA00022692"/>
    </source>
</evidence>
<dbReference type="KEGG" id="sgbi:P3F81_01125"/>
<protein>
    <submittedName>
        <fullName evidence="6">Manganese efflux pump</fullName>
    </submittedName>
</protein>
<proteinExistence type="predicted"/>
<feature type="transmembrane region" description="Helical" evidence="5">
    <location>
        <begin position="6"/>
        <end position="26"/>
    </location>
</feature>
<feature type="transmembrane region" description="Helical" evidence="5">
    <location>
        <begin position="38"/>
        <end position="60"/>
    </location>
</feature>
<accession>A0A9Y2AJG6</accession>
<keyword evidence="7" id="KW-1185">Reference proteome</keyword>
<evidence type="ECO:0000313" key="7">
    <source>
        <dbReference type="Proteomes" id="UP001243623"/>
    </source>
</evidence>
<keyword evidence="4 5" id="KW-0472">Membrane</keyword>
<reference evidence="6" key="1">
    <citation type="submission" date="2023-03" db="EMBL/GenBank/DDBJ databases">
        <title>Selenobaculum gbiensis gen. nov. sp. nov., a new bacterium isolated from the gut microbiota of IBD patient.</title>
        <authorList>
            <person name="Yeo S."/>
            <person name="Park H."/>
            <person name="Huh C.S."/>
        </authorList>
    </citation>
    <scope>NUCLEOTIDE SEQUENCE</scope>
    <source>
        <strain evidence="6">ICN-92133</strain>
    </source>
</reference>
<organism evidence="6 7">
    <name type="scientific">Selenobaculum gibii</name>
    <dbReference type="NCBI Taxonomy" id="3054208"/>
    <lineage>
        <taxon>Bacteria</taxon>
        <taxon>Bacillati</taxon>
        <taxon>Bacillota</taxon>
        <taxon>Negativicutes</taxon>
        <taxon>Selenomonadales</taxon>
        <taxon>Selenomonadaceae</taxon>
        <taxon>Selenobaculum</taxon>
    </lineage>
</organism>
<feature type="transmembrane region" description="Helical" evidence="5">
    <location>
        <begin position="115"/>
        <end position="139"/>
    </location>
</feature>
<dbReference type="Proteomes" id="UP001243623">
    <property type="component" value="Chromosome"/>
</dbReference>
<dbReference type="PANTHER" id="PTHR35529">
    <property type="entry name" value="MANGANESE EFFLUX PUMP MNTP-RELATED"/>
    <property type="match status" value="1"/>
</dbReference>
<evidence type="ECO:0000256" key="1">
    <source>
        <dbReference type="ARBA" id="ARBA00022475"/>
    </source>
</evidence>
<dbReference type="EMBL" id="CP120678">
    <property type="protein sequence ID" value="WIW70956.1"/>
    <property type="molecule type" value="Genomic_DNA"/>
</dbReference>
<feature type="transmembrane region" description="Helical" evidence="5">
    <location>
        <begin position="145"/>
        <end position="166"/>
    </location>
</feature>
<evidence type="ECO:0000256" key="5">
    <source>
        <dbReference type="SAM" id="Phobius"/>
    </source>
</evidence>
<keyword evidence="3 5" id="KW-1133">Transmembrane helix</keyword>
<sequence>MTDLELFIMSVALGMDLFSIAIPIGMNRLKKRVIIKASIVFATFHITMLLSGCYIGGFLGKLIDRFGAESGLSVLMLGDWAGAITGVVLAGLGVKMIRESLVTQNIGHVQCNNPLTGMTLIVLAFSVSIDALAIGFGIGMIDVNLIKLNIILGSVIFIISLIGLNIGRQAGRFLGEYAERIGGFALILLGGQILWNLLG</sequence>
<dbReference type="InterPro" id="IPR003810">
    <property type="entry name" value="Mntp/YtaF"/>
</dbReference>
<dbReference type="PANTHER" id="PTHR35529:SF1">
    <property type="entry name" value="MANGANESE EFFLUX PUMP MNTP-RELATED"/>
    <property type="match status" value="1"/>
</dbReference>
<dbReference type="AlphaFoldDB" id="A0A9Y2AJG6"/>
<name>A0A9Y2AJG6_9FIRM</name>
<dbReference type="RefSeq" id="WP_147667149.1">
    <property type="nucleotide sequence ID" value="NZ_CP120678.1"/>
</dbReference>
<evidence type="ECO:0000256" key="4">
    <source>
        <dbReference type="ARBA" id="ARBA00023136"/>
    </source>
</evidence>
<keyword evidence="2 5" id="KW-0812">Transmembrane</keyword>